<dbReference type="EMBL" id="SLWK01000002">
    <property type="protein sequence ID" value="TCO09774.1"/>
    <property type="molecule type" value="Genomic_DNA"/>
</dbReference>
<dbReference type="Proteomes" id="UP000295221">
    <property type="component" value="Unassembled WGS sequence"/>
</dbReference>
<accession>A0A4R2GLC4</accession>
<evidence type="ECO:0000256" key="1">
    <source>
        <dbReference type="SAM" id="MobiDB-lite"/>
    </source>
</evidence>
<proteinExistence type="predicted"/>
<organism evidence="2 3">
    <name type="scientific">Natronoflexus pectinivorans</name>
    <dbReference type="NCBI Taxonomy" id="682526"/>
    <lineage>
        <taxon>Bacteria</taxon>
        <taxon>Pseudomonadati</taxon>
        <taxon>Bacteroidota</taxon>
        <taxon>Bacteroidia</taxon>
        <taxon>Marinilabiliales</taxon>
        <taxon>Marinilabiliaceae</taxon>
        <taxon>Natronoflexus</taxon>
    </lineage>
</organism>
<name>A0A4R2GLC4_9BACT</name>
<reference evidence="2 3" key="1">
    <citation type="submission" date="2019-03" db="EMBL/GenBank/DDBJ databases">
        <title>Genomic Encyclopedia of Type Strains, Phase IV (KMG-IV): sequencing the most valuable type-strain genomes for metagenomic binning, comparative biology and taxonomic classification.</title>
        <authorList>
            <person name="Goeker M."/>
        </authorList>
    </citation>
    <scope>NUCLEOTIDE SEQUENCE [LARGE SCALE GENOMIC DNA]</scope>
    <source>
        <strain evidence="2 3">DSM 24179</strain>
    </source>
</reference>
<gene>
    <name evidence="2" type="ORF">EV194_102200</name>
</gene>
<evidence type="ECO:0000313" key="2">
    <source>
        <dbReference type="EMBL" id="TCO09774.1"/>
    </source>
</evidence>
<comment type="caution">
    <text evidence="2">The sequence shown here is derived from an EMBL/GenBank/DDBJ whole genome shotgun (WGS) entry which is preliminary data.</text>
</comment>
<evidence type="ECO:0000313" key="3">
    <source>
        <dbReference type="Proteomes" id="UP000295221"/>
    </source>
</evidence>
<protein>
    <submittedName>
        <fullName evidence="2">Uncharacterized protein</fullName>
    </submittedName>
</protein>
<keyword evidence="3" id="KW-1185">Reference proteome</keyword>
<feature type="compositionally biased region" description="Polar residues" evidence="1">
    <location>
        <begin position="1"/>
        <end position="21"/>
    </location>
</feature>
<feature type="region of interest" description="Disordered" evidence="1">
    <location>
        <begin position="1"/>
        <end position="27"/>
    </location>
</feature>
<dbReference type="AlphaFoldDB" id="A0A4R2GLC4"/>
<sequence>MYTKSSESSYRSIGTSSPKTQESTEKQNHKQMEIKKYFLVLLILITSIHSFGQKPVSGIVLTTDETVNDSDIRRLLAFEGIEFLKIRYNGDELINKSYRITVKEIWNGKIKSESDLINSADFPVRNIKRINDTIFTIDIISKLTSNNKLKMRFAFPGVTVERQFDAVNSENYSLRNMVEGKHSKIEPGKKFYFLTYMLPYKKDEVLYWCTVLNSETEIENWGKEYDIEHYLVFEMIFEAEDTNWT</sequence>